<dbReference type="Proteomes" id="UP000424462">
    <property type="component" value="Chromosome"/>
</dbReference>
<gene>
    <name evidence="1" type="ORF">COCCU_01960</name>
</gene>
<evidence type="ECO:0008006" key="3">
    <source>
        <dbReference type="Google" id="ProtNLM"/>
    </source>
</evidence>
<sequence length="118" mass="12858">MAELKITEQRVTVELDWWEKVVARRSHLTVPRRAIQAVTLVDDACTAVGEGRRVSATRVRGLTYTGTITTEDGSRSSSFVACHGRGPGIVLELKDVTLDRIVISTAAAHRYAALLNPA</sequence>
<organism evidence="1 2">
    <name type="scientific">Corynebacterium occultum</name>
    <dbReference type="NCBI Taxonomy" id="2675219"/>
    <lineage>
        <taxon>Bacteria</taxon>
        <taxon>Bacillati</taxon>
        <taxon>Actinomycetota</taxon>
        <taxon>Actinomycetes</taxon>
        <taxon>Mycobacteriales</taxon>
        <taxon>Corynebacteriaceae</taxon>
        <taxon>Corynebacterium</taxon>
    </lineage>
</organism>
<proteinExistence type="predicted"/>
<name>A0A6B8W1H8_9CORY</name>
<evidence type="ECO:0000313" key="1">
    <source>
        <dbReference type="EMBL" id="QGU06351.1"/>
    </source>
</evidence>
<keyword evidence="2" id="KW-1185">Reference proteome</keyword>
<dbReference type="EMBL" id="CP046455">
    <property type="protein sequence ID" value="QGU06351.1"/>
    <property type="molecule type" value="Genomic_DNA"/>
</dbReference>
<accession>A0A6B8W1H8</accession>
<reference evidence="1 2" key="1">
    <citation type="submission" date="2019-11" db="EMBL/GenBank/DDBJ databases">
        <title>Complete genome sequence of Corynebacterium kalinowskii 1959, a novel Corynebacterium species isolated from soil of a small paddock in Vilsendorf, Germany.</title>
        <authorList>
            <person name="Schaffert L."/>
            <person name="Ruwe M."/>
            <person name="Milse J."/>
            <person name="Hanuschka K."/>
            <person name="Ortseifen V."/>
            <person name="Droste J."/>
            <person name="Brandt D."/>
            <person name="Schlueter L."/>
            <person name="Kutter Y."/>
            <person name="Vinke S."/>
            <person name="Viehoefer P."/>
            <person name="Jacob L."/>
            <person name="Luebke N.-C."/>
            <person name="Schulte-Berndt E."/>
            <person name="Hain C."/>
            <person name="Linder M."/>
            <person name="Schmidt P."/>
            <person name="Wollenschlaeger L."/>
            <person name="Luttermann T."/>
            <person name="Thieme E."/>
            <person name="Hassa J."/>
            <person name="Haak M."/>
            <person name="Wittchen M."/>
            <person name="Mentz A."/>
            <person name="Persicke M."/>
            <person name="Busche T."/>
            <person name="Ruckert C."/>
        </authorList>
    </citation>
    <scope>NUCLEOTIDE SEQUENCE [LARGE SCALE GENOMIC DNA]</scope>
    <source>
        <strain evidence="1 2">2039</strain>
    </source>
</reference>
<dbReference type="RefSeq" id="WP_156229919.1">
    <property type="nucleotide sequence ID" value="NZ_CP046455.1"/>
</dbReference>
<dbReference type="KEGG" id="cok:COCCU_01960"/>
<evidence type="ECO:0000313" key="2">
    <source>
        <dbReference type="Proteomes" id="UP000424462"/>
    </source>
</evidence>
<dbReference type="AlphaFoldDB" id="A0A6B8W1H8"/>
<protein>
    <recommendedName>
        <fullName evidence="3">Bacterial Pleckstrin homology domain-containing protein</fullName>
    </recommendedName>
</protein>